<comment type="caution">
    <text evidence="1">The sequence shown here is derived from an EMBL/GenBank/DDBJ whole genome shotgun (WGS) entry which is preliminary data.</text>
</comment>
<evidence type="ECO:0000313" key="2">
    <source>
        <dbReference type="Proteomes" id="UP000010433"/>
    </source>
</evidence>
<keyword evidence="2" id="KW-1185">Reference proteome</keyword>
<dbReference type="Proteomes" id="UP000010433">
    <property type="component" value="Unassembled WGS sequence"/>
</dbReference>
<evidence type="ECO:0000313" key="1">
    <source>
        <dbReference type="EMBL" id="EKY00788.1"/>
    </source>
</evidence>
<dbReference type="PATRIC" id="fig|1127699.3.peg.1085"/>
<proteinExistence type="predicted"/>
<dbReference type="STRING" id="1127699.HMPREF9151_01175"/>
<accession>L1NBR0</accession>
<dbReference type="AlphaFoldDB" id="L1NBR0"/>
<reference evidence="1 2" key="1">
    <citation type="submission" date="2012-05" db="EMBL/GenBank/DDBJ databases">
        <authorList>
            <person name="Weinstock G."/>
            <person name="Sodergren E."/>
            <person name="Lobos E.A."/>
            <person name="Fulton L."/>
            <person name="Fulton R."/>
            <person name="Courtney L."/>
            <person name="Fronick C."/>
            <person name="O'Laughlin M."/>
            <person name="Godfrey J."/>
            <person name="Wilson R.M."/>
            <person name="Miner T."/>
            <person name="Farmer C."/>
            <person name="Delehaunty K."/>
            <person name="Cordes M."/>
            <person name="Minx P."/>
            <person name="Tomlinson C."/>
            <person name="Chen J."/>
            <person name="Wollam A."/>
            <person name="Pepin K.H."/>
            <person name="Bhonagiri V."/>
            <person name="Zhang X."/>
            <person name="Suruliraj S."/>
            <person name="Warren W."/>
            <person name="Mitreva M."/>
            <person name="Mardis E.R."/>
            <person name="Wilson R.K."/>
        </authorList>
    </citation>
    <scope>NUCLEOTIDE SEQUENCE [LARGE SCALE GENOMIC DNA]</scope>
    <source>
        <strain evidence="1 2">F0055</strain>
    </source>
</reference>
<organism evidence="1 2">
    <name type="scientific">Hoylesella saccharolytica F0055</name>
    <dbReference type="NCBI Taxonomy" id="1127699"/>
    <lineage>
        <taxon>Bacteria</taxon>
        <taxon>Pseudomonadati</taxon>
        <taxon>Bacteroidota</taxon>
        <taxon>Bacteroidia</taxon>
        <taxon>Bacteroidales</taxon>
        <taxon>Prevotellaceae</taxon>
        <taxon>Hoylesella</taxon>
    </lineage>
</organism>
<name>L1NBR0_9BACT</name>
<protein>
    <submittedName>
        <fullName evidence="1">Uncharacterized protein</fullName>
    </submittedName>
</protein>
<gene>
    <name evidence="1" type="ORF">HMPREF9151_01175</name>
</gene>
<dbReference type="HOGENOM" id="CLU_3294513_0_0_10"/>
<sequence length="40" mass="4597">MRGVKAILLHTKTYAFASQNLSFYVLKAILLQHKSIDFTK</sequence>
<dbReference type="EMBL" id="AMEP01000082">
    <property type="protein sequence ID" value="EKY00788.1"/>
    <property type="molecule type" value="Genomic_DNA"/>
</dbReference>